<name>N1V5Y1_9MICC</name>
<sequence>MTDNLNHPGDAFMSREEETEIETLAVLGHAETTTDQLLEKYGLLLELQKTRPQDVPPGAHNALNEKLQEHVEWMKPYRLVPDEDAPRPS</sequence>
<dbReference type="EMBL" id="ANPE02000074">
    <property type="protein sequence ID" value="EMY35409.1"/>
    <property type="molecule type" value="Genomic_DNA"/>
</dbReference>
<evidence type="ECO:0000313" key="1">
    <source>
        <dbReference type="EMBL" id="EMY35409.1"/>
    </source>
</evidence>
<dbReference type="AlphaFoldDB" id="N1V5Y1"/>
<dbReference type="Proteomes" id="UP000010729">
    <property type="component" value="Unassembled WGS sequence"/>
</dbReference>
<accession>N1V5Y1</accession>
<dbReference type="RefSeq" id="WP_005267640.1">
    <property type="nucleotide sequence ID" value="NZ_ANPE02000074.1"/>
</dbReference>
<reference evidence="1 2" key="1">
    <citation type="journal article" date="2013" name="Genome Announc.">
        <title>Draft Genome Sequence of Arthrobacter crystallopoietes Strain BAB-32, Revealing Genes for Bioremediation.</title>
        <authorList>
            <person name="Joshi M.N."/>
            <person name="Pandit A.S."/>
            <person name="Sharma A."/>
            <person name="Pandya R.V."/>
            <person name="Desai S.M."/>
            <person name="Saxena A.K."/>
            <person name="Bagatharia S.B."/>
        </authorList>
    </citation>
    <scope>NUCLEOTIDE SEQUENCE [LARGE SCALE GENOMIC DNA]</scope>
    <source>
        <strain evidence="1 2">BAB-32</strain>
    </source>
</reference>
<gene>
    <name evidence="1" type="ORF">D477_004511</name>
</gene>
<evidence type="ECO:0000313" key="2">
    <source>
        <dbReference type="Proteomes" id="UP000010729"/>
    </source>
</evidence>
<comment type="caution">
    <text evidence="1">The sequence shown here is derived from an EMBL/GenBank/DDBJ whole genome shotgun (WGS) entry which is preliminary data.</text>
</comment>
<organism evidence="1 2">
    <name type="scientific">Arthrobacter crystallopoietes BAB-32</name>
    <dbReference type="NCBI Taxonomy" id="1246476"/>
    <lineage>
        <taxon>Bacteria</taxon>
        <taxon>Bacillati</taxon>
        <taxon>Actinomycetota</taxon>
        <taxon>Actinomycetes</taxon>
        <taxon>Micrococcales</taxon>
        <taxon>Micrococcaceae</taxon>
        <taxon>Crystallibacter</taxon>
    </lineage>
</organism>
<protein>
    <submittedName>
        <fullName evidence="1">Uncharacterized protein</fullName>
    </submittedName>
</protein>
<keyword evidence="2" id="KW-1185">Reference proteome</keyword>
<proteinExistence type="predicted"/>